<keyword evidence="1 4" id="KW-0808">Transferase</keyword>
<comment type="caution">
    <text evidence="4">The sequence shown here is derived from an EMBL/GenBank/DDBJ whole genome shotgun (WGS) entry which is preliminary data.</text>
</comment>
<feature type="domain" description="Glycosyl transferase family 1" evidence="2">
    <location>
        <begin position="219"/>
        <end position="375"/>
    </location>
</feature>
<dbReference type="PANTHER" id="PTHR46401">
    <property type="entry name" value="GLYCOSYLTRANSFERASE WBBK-RELATED"/>
    <property type="match status" value="1"/>
</dbReference>
<dbReference type="AlphaFoldDB" id="A0A842JDP5"/>
<dbReference type="Gene3D" id="3.40.50.2000">
    <property type="entry name" value="Glycogen Phosphorylase B"/>
    <property type="match status" value="2"/>
</dbReference>
<dbReference type="CDD" id="cd03809">
    <property type="entry name" value="GT4_MtfB-like"/>
    <property type="match status" value="1"/>
</dbReference>
<dbReference type="GO" id="GO:0016757">
    <property type="term" value="F:glycosyltransferase activity"/>
    <property type="evidence" value="ECO:0007669"/>
    <property type="project" value="InterPro"/>
</dbReference>
<dbReference type="EMBL" id="JACLZK010000002">
    <property type="protein sequence ID" value="MBC2883493.1"/>
    <property type="molecule type" value="Genomic_DNA"/>
</dbReference>
<organism evidence="4 5">
    <name type="scientific">Campylobacter massiliensis</name>
    <dbReference type="NCBI Taxonomy" id="2762557"/>
    <lineage>
        <taxon>Bacteria</taxon>
        <taxon>Pseudomonadati</taxon>
        <taxon>Campylobacterota</taxon>
        <taxon>Epsilonproteobacteria</taxon>
        <taxon>Campylobacterales</taxon>
        <taxon>Campylobacteraceae</taxon>
        <taxon>Campylobacter</taxon>
    </lineage>
</organism>
<dbReference type="SUPFAM" id="SSF53756">
    <property type="entry name" value="UDP-Glycosyltransferase/glycogen phosphorylase"/>
    <property type="match status" value="1"/>
</dbReference>
<gene>
    <name evidence="4" type="ORF">H7R39_09565</name>
</gene>
<evidence type="ECO:0000259" key="3">
    <source>
        <dbReference type="Pfam" id="PF13439"/>
    </source>
</evidence>
<dbReference type="FunFam" id="3.40.50.2000:FF:000119">
    <property type="entry name" value="Glycosyl transferase group 1"/>
    <property type="match status" value="1"/>
</dbReference>
<dbReference type="GO" id="GO:0009103">
    <property type="term" value="P:lipopolysaccharide biosynthetic process"/>
    <property type="evidence" value="ECO:0007669"/>
    <property type="project" value="TreeGrafter"/>
</dbReference>
<protein>
    <submittedName>
        <fullName evidence="4">Glycosyltransferase family 4 protein</fullName>
    </submittedName>
</protein>
<name>A0A842JDP5_9BACT</name>
<accession>A0A842JDP5</accession>
<evidence type="ECO:0000313" key="4">
    <source>
        <dbReference type="EMBL" id="MBC2883493.1"/>
    </source>
</evidence>
<proteinExistence type="predicted"/>
<dbReference type="Pfam" id="PF13439">
    <property type="entry name" value="Glyco_transf_4"/>
    <property type="match status" value="1"/>
</dbReference>
<evidence type="ECO:0000313" key="5">
    <source>
        <dbReference type="Proteomes" id="UP000552683"/>
    </source>
</evidence>
<dbReference type="InterPro" id="IPR001296">
    <property type="entry name" value="Glyco_trans_1"/>
</dbReference>
<evidence type="ECO:0000256" key="1">
    <source>
        <dbReference type="ARBA" id="ARBA00022679"/>
    </source>
</evidence>
<sequence>MKTSKIKNCAPKKEGKAKILIDAKPLISQLTGIGRYAYEIVKRLDKDKFELFYDYGFVSKELIFKGCEQKTSFSNSLKKSLVKKLKWFVRLLPLGVKTRFRLFLKKLNERNFKGMKFDLYFQPNFIPLDIEARHLVVSVHDFTFIKFSEFHPKDRIEFFEKTFMQNIKKATHIVTGSNFTKNEIVEILGFDESKISVIYHGYDDKVFHPKDDTQKVAVKAKLNLAKEFILFAGSIEPRKNLATLIKAYNLLPSDLQTKFDLVIVGAKGWENSQVHELINQNKNIKFAGFVADEELAALYSSASVFVYPSIYEGFGIPPLEAMACGCAVALSDIEVFREIYGEDAVYFDPLNEADLKEKLQILLTDEKMREDFARIGLRRCKDFSWAKSAKAHNELFLKLLS</sequence>
<dbReference type="PANTHER" id="PTHR46401:SF2">
    <property type="entry name" value="GLYCOSYLTRANSFERASE WBBK-RELATED"/>
    <property type="match status" value="1"/>
</dbReference>
<keyword evidence="5" id="KW-1185">Reference proteome</keyword>
<dbReference type="InterPro" id="IPR028098">
    <property type="entry name" value="Glyco_trans_4-like_N"/>
</dbReference>
<feature type="domain" description="Glycosyltransferase subfamily 4-like N-terminal" evidence="3">
    <location>
        <begin position="32"/>
        <end position="204"/>
    </location>
</feature>
<dbReference type="Pfam" id="PF00534">
    <property type="entry name" value="Glycos_transf_1"/>
    <property type="match status" value="1"/>
</dbReference>
<dbReference type="RefSeq" id="WP_185899008.1">
    <property type="nucleotide sequence ID" value="NZ_JACLZK010000002.1"/>
</dbReference>
<reference evidence="4 5" key="1">
    <citation type="submission" date="2020-08" db="EMBL/GenBank/DDBJ databases">
        <title>Complete genome and description of Campylobacter massiliensis Marseille-Q3452 sp. nov.</title>
        <authorList>
            <person name="Antezack A."/>
        </authorList>
    </citation>
    <scope>NUCLEOTIDE SEQUENCE [LARGE SCALE GENOMIC DNA]</scope>
    <source>
        <strain evidence="4 5">Marseille-Q3452</strain>
    </source>
</reference>
<dbReference type="Proteomes" id="UP000552683">
    <property type="component" value="Unassembled WGS sequence"/>
</dbReference>
<evidence type="ECO:0000259" key="2">
    <source>
        <dbReference type="Pfam" id="PF00534"/>
    </source>
</evidence>